<dbReference type="GeneID" id="95580375"/>
<keyword evidence="5" id="KW-0456">Lyase</keyword>
<organism evidence="5 6">
    <name type="scientific">Vagococcus carniphilus</name>
    <dbReference type="NCBI Taxonomy" id="218144"/>
    <lineage>
        <taxon>Bacteria</taxon>
        <taxon>Bacillati</taxon>
        <taxon>Bacillota</taxon>
        <taxon>Bacilli</taxon>
        <taxon>Lactobacillales</taxon>
        <taxon>Enterococcaceae</taxon>
        <taxon>Vagococcus</taxon>
    </lineage>
</organism>
<evidence type="ECO:0000256" key="2">
    <source>
        <dbReference type="ARBA" id="ARBA00022679"/>
    </source>
</evidence>
<protein>
    <recommendedName>
        <fullName evidence="1">citrate lyase holo-[acyl-carrier protein] synthase</fullName>
        <ecNumber evidence="1">2.7.7.61</ecNumber>
    </recommendedName>
</protein>
<name>A0A430B860_9ENTE</name>
<dbReference type="Proteomes" id="UP000288028">
    <property type="component" value="Unassembled WGS sequence"/>
</dbReference>
<dbReference type="GO" id="GO:0016829">
    <property type="term" value="F:lyase activity"/>
    <property type="evidence" value="ECO:0007669"/>
    <property type="project" value="UniProtKB-KW"/>
</dbReference>
<gene>
    <name evidence="5" type="ORF">CBF28_03060</name>
</gene>
<dbReference type="RefSeq" id="WP_126791797.1">
    <property type="nucleotide sequence ID" value="NZ_CP060720.1"/>
</dbReference>
<dbReference type="OrthoDB" id="3196716at2"/>
<keyword evidence="3" id="KW-0548">Nucleotidyltransferase</keyword>
<keyword evidence="2" id="KW-0808">Transferase</keyword>
<dbReference type="GO" id="GO:0050519">
    <property type="term" value="F:holo-citrate lyase synthase activity"/>
    <property type="evidence" value="ECO:0007669"/>
    <property type="project" value="UniProtKB-EC"/>
</dbReference>
<proteinExistence type="predicted"/>
<dbReference type="EC" id="2.7.7.61" evidence="1"/>
<dbReference type="NCBIfam" id="NF002383">
    <property type="entry name" value="PRK01392.1"/>
    <property type="match status" value="1"/>
</dbReference>
<evidence type="ECO:0000256" key="4">
    <source>
        <dbReference type="ARBA" id="ARBA00048574"/>
    </source>
</evidence>
<keyword evidence="6" id="KW-1185">Reference proteome</keyword>
<dbReference type="NCBIfam" id="TIGR03124">
    <property type="entry name" value="citrate_citX"/>
    <property type="match status" value="1"/>
</dbReference>
<evidence type="ECO:0000313" key="5">
    <source>
        <dbReference type="EMBL" id="RSU16521.1"/>
    </source>
</evidence>
<evidence type="ECO:0000256" key="1">
    <source>
        <dbReference type="ARBA" id="ARBA00012524"/>
    </source>
</evidence>
<accession>A0A430B860</accession>
<reference evidence="5 6" key="1">
    <citation type="submission" date="2017-05" db="EMBL/GenBank/DDBJ databases">
        <title>Vagococcus spp. assemblies.</title>
        <authorList>
            <person name="Gulvik C.A."/>
        </authorList>
    </citation>
    <scope>NUCLEOTIDE SEQUENCE [LARGE SCALE GENOMIC DNA]</scope>
    <source>
        <strain evidence="5 6">SS1714</strain>
    </source>
</reference>
<evidence type="ECO:0000256" key="3">
    <source>
        <dbReference type="ARBA" id="ARBA00022695"/>
    </source>
</evidence>
<evidence type="ECO:0000313" key="6">
    <source>
        <dbReference type="Proteomes" id="UP000288028"/>
    </source>
</evidence>
<sequence length="183" mass="21243">MSKNLFVSDEEVVLLDMLEARERRQEKQMSLLTSHDALTLVSMTMNIPGSVKVIPEITQIFDHLFEELTILFKDCLFLKELSHDKTGHEGYFLLEKEKESIKKQLIMLEETANFGRLFDLDVVNLVDGNITLISRKDFDLTPRKCFICNEDAKACGRNRTHSVEDLQLAISEYIEERRDMLND</sequence>
<dbReference type="GO" id="GO:0051191">
    <property type="term" value="P:prosthetic group biosynthetic process"/>
    <property type="evidence" value="ECO:0007669"/>
    <property type="project" value="InterPro"/>
</dbReference>
<dbReference type="AlphaFoldDB" id="A0A430B860"/>
<comment type="catalytic activity">
    <reaction evidence="4">
        <text>apo-[citrate lyase ACP] + 2'-(5''-triphospho-alpha-D-ribosyl)-3'-dephospho-CoA = holo-[citrate lyase ACP] + diphosphate</text>
        <dbReference type="Rhea" id="RHEA:16333"/>
        <dbReference type="Rhea" id="RHEA-COMP:10157"/>
        <dbReference type="Rhea" id="RHEA-COMP:10158"/>
        <dbReference type="ChEBI" id="CHEBI:29999"/>
        <dbReference type="ChEBI" id="CHEBI:33019"/>
        <dbReference type="ChEBI" id="CHEBI:61378"/>
        <dbReference type="ChEBI" id="CHEBI:82683"/>
        <dbReference type="EC" id="2.7.7.61"/>
    </reaction>
</comment>
<dbReference type="InterPro" id="IPR005551">
    <property type="entry name" value="CitX"/>
</dbReference>
<dbReference type="Pfam" id="PF03802">
    <property type="entry name" value="CitX"/>
    <property type="match status" value="1"/>
</dbReference>
<comment type="caution">
    <text evidence="5">The sequence shown here is derived from an EMBL/GenBank/DDBJ whole genome shotgun (WGS) entry which is preliminary data.</text>
</comment>
<dbReference type="EMBL" id="NGKB01000002">
    <property type="protein sequence ID" value="RSU16521.1"/>
    <property type="molecule type" value="Genomic_DNA"/>
</dbReference>